<dbReference type="RefSeq" id="WP_378292087.1">
    <property type="nucleotide sequence ID" value="NZ_JBHSON010000141.1"/>
</dbReference>
<sequence length="78" mass="8211">MGSPSGGMGEVAGYRVADYLLRHVRRLREAEPGPGALWDAFVAHATDPDDLRRLADAAEARGLHQSAAQLKEAVASAG</sequence>
<organism evidence="1 2">
    <name type="scientific">Actinomadura rugatobispora</name>
    <dbReference type="NCBI Taxonomy" id="1994"/>
    <lineage>
        <taxon>Bacteria</taxon>
        <taxon>Bacillati</taxon>
        <taxon>Actinomycetota</taxon>
        <taxon>Actinomycetes</taxon>
        <taxon>Streptosporangiales</taxon>
        <taxon>Thermomonosporaceae</taxon>
        <taxon>Actinomadura</taxon>
    </lineage>
</organism>
<name>A0ABW1AIS4_9ACTN</name>
<protein>
    <submittedName>
        <fullName evidence="1">Uncharacterized protein</fullName>
    </submittedName>
</protein>
<dbReference type="Proteomes" id="UP001596074">
    <property type="component" value="Unassembled WGS sequence"/>
</dbReference>
<keyword evidence="2" id="KW-1185">Reference proteome</keyword>
<accession>A0ABW1AIS4</accession>
<gene>
    <name evidence="1" type="ORF">ACFPZN_52120</name>
</gene>
<dbReference type="EMBL" id="JBHSON010000141">
    <property type="protein sequence ID" value="MFC5754220.1"/>
    <property type="molecule type" value="Genomic_DNA"/>
</dbReference>
<comment type="caution">
    <text evidence="1">The sequence shown here is derived from an EMBL/GenBank/DDBJ whole genome shotgun (WGS) entry which is preliminary data.</text>
</comment>
<reference evidence="2" key="1">
    <citation type="journal article" date="2019" name="Int. J. Syst. Evol. Microbiol.">
        <title>The Global Catalogue of Microorganisms (GCM) 10K type strain sequencing project: providing services to taxonomists for standard genome sequencing and annotation.</title>
        <authorList>
            <consortium name="The Broad Institute Genomics Platform"/>
            <consortium name="The Broad Institute Genome Sequencing Center for Infectious Disease"/>
            <person name="Wu L."/>
            <person name="Ma J."/>
        </authorList>
    </citation>
    <scope>NUCLEOTIDE SEQUENCE [LARGE SCALE GENOMIC DNA]</scope>
    <source>
        <strain evidence="2">KCTC 42087</strain>
    </source>
</reference>
<evidence type="ECO:0000313" key="2">
    <source>
        <dbReference type="Proteomes" id="UP001596074"/>
    </source>
</evidence>
<evidence type="ECO:0000313" key="1">
    <source>
        <dbReference type="EMBL" id="MFC5754220.1"/>
    </source>
</evidence>
<proteinExistence type="predicted"/>